<evidence type="ECO:0000313" key="2">
    <source>
        <dbReference type="EMBL" id="HIX48706.1"/>
    </source>
</evidence>
<dbReference type="Pfam" id="PF13630">
    <property type="entry name" value="SdpI"/>
    <property type="match status" value="1"/>
</dbReference>
<reference evidence="2" key="1">
    <citation type="journal article" date="2021" name="PeerJ">
        <title>Extensive microbial diversity within the chicken gut microbiome revealed by metagenomics and culture.</title>
        <authorList>
            <person name="Gilroy R."/>
            <person name="Ravi A."/>
            <person name="Getino M."/>
            <person name="Pursley I."/>
            <person name="Horton D.L."/>
            <person name="Alikhan N.F."/>
            <person name="Baker D."/>
            <person name="Gharbi K."/>
            <person name="Hall N."/>
            <person name="Watson M."/>
            <person name="Adriaenssens E.M."/>
            <person name="Foster-Nyarko E."/>
            <person name="Jarju S."/>
            <person name="Secka A."/>
            <person name="Antonio M."/>
            <person name="Oren A."/>
            <person name="Chaudhuri R.R."/>
            <person name="La Ragione R."/>
            <person name="Hildebrand F."/>
            <person name="Pallen M.J."/>
        </authorList>
    </citation>
    <scope>NUCLEOTIDE SEQUENCE</scope>
    <source>
        <strain evidence="2">ChiSjej5B23-15282</strain>
    </source>
</reference>
<name>A0A9D1VXM0_9FIRM</name>
<organism evidence="2 3">
    <name type="scientific">Candidatus Mediterraneibacter caccavium</name>
    <dbReference type="NCBI Taxonomy" id="2838661"/>
    <lineage>
        <taxon>Bacteria</taxon>
        <taxon>Bacillati</taxon>
        <taxon>Bacillota</taxon>
        <taxon>Clostridia</taxon>
        <taxon>Lachnospirales</taxon>
        <taxon>Lachnospiraceae</taxon>
        <taxon>Mediterraneibacter</taxon>
    </lineage>
</organism>
<dbReference type="InterPro" id="IPR025962">
    <property type="entry name" value="SdpI/YhfL"/>
</dbReference>
<feature type="transmembrane region" description="Helical" evidence="1">
    <location>
        <begin position="126"/>
        <end position="148"/>
    </location>
</feature>
<keyword evidence="1" id="KW-1133">Transmembrane helix</keyword>
<comment type="caution">
    <text evidence="2">The sequence shown here is derived from an EMBL/GenBank/DDBJ whole genome shotgun (WGS) entry which is preliminary data.</text>
</comment>
<reference evidence="2" key="2">
    <citation type="submission" date="2021-04" db="EMBL/GenBank/DDBJ databases">
        <authorList>
            <person name="Gilroy R."/>
        </authorList>
    </citation>
    <scope>NUCLEOTIDE SEQUENCE</scope>
    <source>
        <strain evidence="2">ChiSjej5B23-15282</strain>
    </source>
</reference>
<dbReference type="Proteomes" id="UP000824243">
    <property type="component" value="Unassembled WGS sequence"/>
</dbReference>
<proteinExistence type="predicted"/>
<evidence type="ECO:0000256" key="1">
    <source>
        <dbReference type="SAM" id="Phobius"/>
    </source>
</evidence>
<sequence length="156" mass="17628">MTDKKKETLRKGRDYSELPERYIFYISRKDIWKDGYTVYEEENNMSEILIVIYHILALIFAAAGIVVLRSRSSYPDMKAGYHVKEAMKSKETWEYANGVCGKLCMLFTVVFLLVPRFLISAGAGNAAGTAVLIIGGALAVAVTVLLPLRMLRRREK</sequence>
<gene>
    <name evidence="2" type="ORF">H9981_06810</name>
</gene>
<protein>
    <submittedName>
        <fullName evidence="2">SdpI family protein</fullName>
    </submittedName>
</protein>
<feature type="transmembrane region" description="Helical" evidence="1">
    <location>
        <begin position="48"/>
        <end position="68"/>
    </location>
</feature>
<dbReference type="AlphaFoldDB" id="A0A9D1VXM0"/>
<evidence type="ECO:0000313" key="3">
    <source>
        <dbReference type="Proteomes" id="UP000824243"/>
    </source>
</evidence>
<keyword evidence="1" id="KW-0812">Transmembrane</keyword>
<feature type="transmembrane region" description="Helical" evidence="1">
    <location>
        <begin position="95"/>
        <end position="114"/>
    </location>
</feature>
<keyword evidence="1" id="KW-0472">Membrane</keyword>
<accession>A0A9D1VXM0</accession>
<dbReference type="EMBL" id="DXFA01000119">
    <property type="protein sequence ID" value="HIX48706.1"/>
    <property type="molecule type" value="Genomic_DNA"/>
</dbReference>